<proteinExistence type="predicted"/>
<evidence type="ECO:0000313" key="2">
    <source>
        <dbReference type="EMBL" id="CAA9293614.1"/>
    </source>
</evidence>
<organism evidence="2">
    <name type="scientific">uncultured Gemmatimonadaceae bacterium</name>
    <dbReference type="NCBI Taxonomy" id="246130"/>
    <lineage>
        <taxon>Bacteria</taxon>
        <taxon>Pseudomonadati</taxon>
        <taxon>Gemmatimonadota</taxon>
        <taxon>Gemmatimonadia</taxon>
        <taxon>Gemmatimonadales</taxon>
        <taxon>Gemmatimonadaceae</taxon>
        <taxon>environmental samples</taxon>
    </lineage>
</organism>
<protein>
    <submittedName>
        <fullName evidence="2">Uncharacterized protein</fullName>
    </submittedName>
</protein>
<feature type="region of interest" description="Disordered" evidence="1">
    <location>
        <begin position="1"/>
        <end position="32"/>
    </location>
</feature>
<dbReference type="EMBL" id="CADCTU010000077">
    <property type="protein sequence ID" value="CAA9293614.1"/>
    <property type="molecule type" value="Genomic_DNA"/>
</dbReference>
<dbReference type="AlphaFoldDB" id="A0A6J4K1X5"/>
<name>A0A6J4K1X5_9BACT</name>
<reference evidence="2" key="1">
    <citation type="submission" date="2020-02" db="EMBL/GenBank/DDBJ databases">
        <authorList>
            <person name="Meier V. D."/>
        </authorList>
    </citation>
    <scope>NUCLEOTIDE SEQUENCE</scope>
    <source>
        <strain evidence="2">AVDCRST_MAG11</strain>
    </source>
</reference>
<sequence>MREALQRARAGVVDRDQPLRERSRRPPAVSVEQVNATVSRAAWYHVRHDVGVPMDCVGAGARLPSS</sequence>
<feature type="compositionally biased region" description="Basic and acidic residues" evidence="1">
    <location>
        <begin position="1"/>
        <end position="21"/>
    </location>
</feature>
<evidence type="ECO:0000256" key="1">
    <source>
        <dbReference type="SAM" id="MobiDB-lite"/>
    </source>
</evidence>
<accession>A0A6J4K1X5</accession>
<gene>
    <name evidence="2" type="ORF">AVDCRST_MAG11-308</name>
</gene>